<proteinExistence type="predicted"/>
<keyword evidence="2" id="KW-1185">Reference proteome</keyword>
<reference evidence="2" key="1">
    <citation type="submission" date="2015-10" db="EMBL/GenBank/DDBJ databases">
        <authorList>
            <person name="Ju K.-S."/>
            <person name="Doroghazi J.R."/>
            <person name="Metcalf W.W."/>
        </authorList>
    </citation>
    <scope>NUCLEOTIDE SEQUENCE [LARGE SCALE GENOMIC DNA]</scope>
    <source>
        <strain evidence="2">NRRL 3151</strain>
    </source>
</reference>
<dbReference type="RefSeq" id="WP_062699587.1">
    <property type="nucleotide sequence ID" value="NZ_LLZG01000030.1"/>
</dbReference>
<evidence type="ECO:0000313" key="2">
    <source>
        <dbReference type="Proteomes" id="UP000053923"/>
    </source>
</evidence>
<sequence length="154" mass="16247">MPIFKRCAKRAAGRAASAATPEPLAFEITMDELRAIERVTFHARTRLRELSDSPASTVIDASGSALVPVLYERAGAAHALGSSGIPMLVSEITNVEAAVLNLESYAGHEVVLCEGYTLLNRFAFLKGQARVTQEIGGVVTLPGEAVDAPNPSPS</sequence>
<comment type="caution">
    <text evidence="1">The sequence shown here is derived from an EMBL/GenBank/DDBJ whole genome shotgun (WGS) entry which is preliminary data.</text>
</comment>
<name>A0A0X3VGP5_9ACTN</name>
<evidence type="ECO:0000313" key="1">
    <source>
        <dbReference type="EMBL" id="KUL43774.1"/>
    </source>
</evidence>
<dbReference type="Proteomes" id="UP000053923">
    <property type="component" value="Unassembled WGS sequence"/>
</dbReference>
<dbReference type="EMBL" id="LLZG01000030">
    <property type="protein sequence ID" value="KUL43774.1"/>
    <property type="molecule type" value="Genomic_DNA"/>
</dbReference>
<protein>
    <submittedName>
        <fullName evidence="1">Uncharacterized protein</fullName>
    </submittedName>
</protein>
<dbReference type="AlphaFoldDB" id="A0A0X3VGP5"/>
<accession>A0A0X3VGP5</accession>
<dbReference type="OrthoDB" id="4321526at2"/>
<gene>
    <name evidence="1" type="ORF">ADL12_06800</name>
</gene>
<organism evidence="1 2">
    <name type="scientific">Streptomyces regalis</name>
    <dbReference type="NCBI Taxonomy" id="68262"/>
    <lineage>
        <taxon>Bacteria</taxon>
        <taxon>Bacillati</taxon>
        <taxon>Actinomycetota</taxon>
        <taxon>Actinomycetes</taxon>
        <taxon>Kitasatosporales</taxon>
        <taxon>Streptomycetaceae</taxon>
        <taxon>Streptomyces</taxon>
    </lineage>
</organism>